<dbReference type="SUPFAM" id="SSF46785">
    <property type="entry name" value="Winged helix' DNA-binding domain"/>
    <property type="match status" value="1"/>
</dbReference>
<evidence type="ECO:0000256" key="3">
    <source>
        <dbReference type="ARBA" id="ARBA00022741"/>
    </source>
</evidence>
<dbReference type="GeneID" id="4794636"/>
<evidence type="ECO:0000256" key="1">
    <source>
        <dbReference type="ARBA" id="ARBA00006184"/>
    </source>
</evidence>
<evidence type="ECO:0000313" key="8">
    <source>
        <dbReference type="EMBL" id="ABN06576.1"/>
    </source>
</evidence>
<keyword evidence="3 5" id="KW-0547">Nucleotide-binding</keyword>
<dbReference type="EMBL" id="CP000559">
    <property type="protein sequence ID" value="ABN06576.1"/>
    <property type="molecule type" value="Genomic_DNA"/>
</dbReference>
<feature type="domain" description="ORC1/DEAH AAA+ ATPase" evidence="6">
    <location>
        <begin position="54"/>
        <end position="177"/>
    </location>
</feature>
<dbReference type="AlphaFoldDB" id="A2SQH0"/>
<evidence type="ECO:0000256" key="4">
    <source>
        <dbReference type="ARBA" id="ARBA00022840"/>
    </source>
</evidence>
<dbReference type="Pfam" id="PF13401">
    <property type="entry name" value="AAA_22"/>
    <property type="match status" value="1"/>
</dbReference>
<dbReference type="KEGG" id="mla:Mlab_0400"/>
<dbReference type="InterPro" id="IPR014277">
    <property type="entry name" value="Orc1/Cdc6_arc"/>
</dbReference>
<evidence type="ECO:0000259" key="6">
    <source>
        <dbReference type="Pfam" id="PF13401"/>
    </source>
</evidence>
<dbReference type="Gene3D" id="1.10.8.60">
    <property type="match status" value="1"/>
</dbReference>
<dbReference type="Proteomes" id="UP000000365">
    <property type="component" value="Chromosome"/>
</dbReference>
<evidence type="ECO:0000259" key="7">
    <source>
        <dbReference type="Pfam" id="PF22703"/>
    </source>
</evidence>
<gene>
    <name evidence="8" type="ordered locus">Mlab_0400</name>
</gene>
<evidence type="ECO:0000256" key="2">
    <source>
        <dbReference type="ARBA" id="ARBA00022705"/>
    </source>
</evidence>
<dbReference type="InterPro" id="IPR049945">
    <property type="entry name" value="AAA_22"/>
</dbReference>
<dbReference type="HAMAP" id="MF_01407">
    <property type="entry name" value="ORC1_type_DNA_replic_protein"/>
    <property type="match status" value="1"/>
</dbReference>
<dbReference type="GO" id="GO:0016887">
    <property type="term" value="F:ATP hydrolysis activity"/>
    <property type="evidence" value="ECO:0007669"/>
    <property type="project" value="InterPro"/>
</dbReference>
<feature type="binding site" evidence="5">
    <location>
        <position position="218"/>
    </location>
    <ligand>
        <name>ATP</name>
        <dbReference type="ChEBI" id="CHEBI:30616"/>
    </ligand>
</feature>
<keyword evidence="2 5" id="KW-0235">DNA replication</keyword>
<dbReference type="RefSeq" id="WP_011832777.1">
    <property type="nucleotide sequence ID" value="NC_008942.1"/>
</dbReference>
<evidence type="ECO:0000313" key="9">
    <source>
        <dbReference type="Proteomes" id="UP000000365"/>
    </source>
</evidence>
<dbReference type="eggNOG" id="arCOG00467">
    <property type="taxonomic scope" value="Archaea"/>
</dbReference>
<dbReference type="GO" id="GO:0006260">
    <property type="term" value="P:DNA replication"/>
    <property type="evidence" value="ECO:0007669"/>
    <property type="project" value="UniProtKB-UniRule"/>
</dbReference>
<dbReference type="InterPro" id="IPR036390">
    <property type="entry name" value="WH_DNA-bd_sf"/>
</dbReference>
<dbReference type="GO" id="GO:0005524">
    <property type="term" value="F:ATP binding"/>
    <property type="evidence" value="ECO:0007669"/>
    <property type="project" value="UniProtKB-UniRule"/>
</dbReference>
<accession>A2SQH0</accession>
<comment type="similarity">
    <text evidence="1 5">Belongs to the CDC6/cdc18 family.</text>
</comment>
<dbReference type="InterPro" id="IPR055237">
    <property type="entry name" value="Cdc6_lid"/>
</dbReference>
<dbReference type="NCBIfam" id="TIGR02928">
    <property type="entry name" value="orc1/cdc6 family replication initiation protein"/>
    <property type="match status" value="1"/>
</dbReference>
<keyword evidence="4 5" id="KW-0067">ATP-binding</keyword>
<proteinExistence type="inferred from homology"/>
<evidence type="ECO:0000256" key="5">
    <source>
        <dbReference type="HAMAP-Rule" id="MF_01407"/>
    </source>
</evidence>
<dbReference type="Gene3D" id="3.40.50.300">
    <property type="entry name" value="P-loop containing nucleotide triphosphate hydrolases"/>
    <property type="match status" value="1"/>
</dbReference>
<dbReference type="InterPro" id="IPR027417">
    <property type="entry name" value="P-loop_NTPase"/>
</dbReference>
<feature type="binding site" evidence="5">
    <location>
        <position position="206"/>
    </location>
    <ligand>
        <name>ATP</name>
        <dbReference type="ChEBI" id="CHEBI:30616"/>
    </ligand>
</feature>
<dbReference type="InterPro" id="IPR050311">
    <property type="entry name" value="ORC1/CDC6"/>
</dbReference>
<dbReference type="PANTHER" id="PTHR10763:SF26">
    <property type="entry name" value="CELL DIVISION CONTROL PROTEIN 6 HOMOLOG"/>
    <property type="match status" value="1"/>
</dbReference>
<dbReference type="OrthoDB" id="53276at2157"/>
<dbReference type="Pfam" id="PF22703">
    <property type="entry name" value="Cdc6_lid"/>
    <property type="match status" value="1"/>
</dbReference>
<sequence>MKKNLLMWDQTLFRDIEVFEITYVPEQFDYRDEQIERLAFAVKPALMGGSILNTICRGVPGTGKTTSVKKFFEEIEEATKKIVPIHINCQIDSTEYAVFSRIYTKLTKNSPPSSGTAFKVLIDMLAKYIEKEGVIPLICLDDANYLIYNKEFNNVLYAALRIHEVYENIGIGVIVVISDPDILLESVLDARVASVFRYETINFAPYSASEVAGILSQRVAQGLYPNVLSSEQLDYIVDRTMRCGDIRVGLDLIKRAVMYAETDARREVTQEDLQKAFSASQDLHLSGTLRSLSSDELLVFRQLVKMTNDNTLITTGDIRRAMPDDAPKLTRFNEIIEKFDHLRLITLGYANKGSGRKRYVNLRYDKERVNKLLQKKN</sequence>
<protein>
    <recommendedName>
        <fullName evidence="5">ORC1-type DNA replication protein</fullName>
    </recommendedName>
</protein>
<dbReference type="SUPFAM" id="SSF52540">
    <property type="entry name" value="P-loop containing nucleoside triphosphate hydrolases"/>
    <property type="match status" value="1"/>
</dbReference>
<reference evidence="8 9" key="1">
    <citation type="journal article" date="2009" name="Stand. Genomic Sci.">
        <title>Complete genome sequence of Methanocorpusculum labreanum type strain Z.</title>
        <authorList>
            <person name="Anderson I.J."/>
            <person name="Sieprawska-Lupa M."/>
            <person name="Goltsman E."/>
            <person name="Lapidus A."/>
            <person name="Copeland A."/>
            <person name="Glavina Del Rio T."/>
            <person name="Tice H."/>
            <person name="Dalin E."/>
            <person name="Barry K."/>
            <person name="Pitluck S."/>
            <person name="Hauser L."/>
            <person name="Land M."/>
            <person name="Lucas S."/>
            <person name="Richardson P."/>
            <person name="Whitman W.B."/>
            <person name="Kyrpides N.C."/>
        </authorList>
    </citation>
    <scope>NUCLEOTIDE SEQUENCE [LARGE SCALE GENOMIC DNA]</scope>
    <source>
        <strain evidence="9">ATCC 43576 / DSM 4855 / Z</strain>
    </source>
</reference>
<dbReference type="HOGENOM" id="CLU_025112_3_0_2"/>
<comment type="function">
    <text evidence="5">Involved in regulation of DNA replication.</text>
</comment>
<dbReference type="PANTHER" id="PTHR10763">
    <property type="entry name" value="CELL DIVISION CONTROL PROTEIN 6-RELATED"/>
    <property type="match status" value="1"/>
</dbReference>
<keyword evidence="9" id="KW-1185">Reference proteome</keyword>
<name>A2SQH0_METLZ</name>
<dbReference type="STRING" id="410358.Mlab_0400"/>
<feature type="binding site" evidence="5">
    <location>
        <begin position="62"/>
        <end position="66"/>
    </location>
    <ligand>
        <name>ATP</name>
        <dbReference type="ChEBI" id="CHEBI:30616"/>
    </ligand>
</feature>
<dbReference type="NCBIfam" id="NF001624">
    <property type="entry name" value="PRK00411.1-2"/>
    <property type="match status" value="1"/>
</dbReference>
<feature type="domain" description="Cdc6 AAA+ ATPase-type lid" evidence="7">
    <location>
        <begin position="214"/>
        <end position="277"/>
    </location>
</feature>
<organism evidence="8 9">
    <name type="scientific">Methanocorpusculum labreanum (strain ATCC 43576 / DSM 4855 / Z)</name>
    <dbReference type="NCBI Taxonomy" id="410358"/>
    <lineage>
        <taxon>Archaea</taxon>
        <taxon>Methanobacteriati</taxon>
        <taxon>Methanobacteriota</taxon>
        <taxon>Stenosarchaea group</taxon>
        <taxon>Methanomicrobia</taxon>
        <taxon>Methanomicrobiales</taxon>
        <taxon>Methanocorpusculaceae</taxon>
        <taxon>Methanocorpusculum</taxon>
    </lineage>
</organism>